<dbReference type="InterPro" id="IPR013750">
    <property type="entry name" value="GHMP_kinase_C_dom"/>
</dbReference>
<evidence type="ECO:0000256" key="8">
    <source>
        <dbReference type="ARBA" id="ARBA00022741"/>
    </source>
</evidence>
<keyword evidence="9 13" id="KW-0418">Kinase</keyword>
<dbReference type="AlphaFoldDB" id="A0A4R6BSW0"/>
<proteinExistence type="inferred from homology"/>
<evidence type="ECO:0000256" key="2">
    <source>
        <dbReference type="ARBA" id="ARBA00007370"/>
    </source>
</evidence>
<keyword evidence="13" id="KW-0963">Cytoplasm</keyword>
<evidence type="ECO:0000259" key="14">
    <source>
        <dbReference type="Pfam" id="PF00288"/>
    </source>
</evidence>
<feature type="domain" description="GHMP kinase N-terminal" evidence="14">
    <location>
        <begin position="58"/>
        <end position="139"/>
    </location>
</feature>
<comment type="caution">
    <text evidence="16">The sequence shown here is derived from an EMBL/GenBank/DDBJ whole genome shotgun (WGS) entry which is preliminary data.</text>
</comment>
<comment type="subcellular location">
    <subcellularLocation>
        <location evidence="13">Cytoplasm</location>
    </subcellularLocation>
</comment>
<keyword evidence="10 13" id="KW-0067">ATP-binding</keyword>
<comment type="similarity">
    <text evidence="2 13">Belongs to the GHMP kinase family. Homoserine kinase subfamily.</text>
</comment>
<dbReference type="Gene3D" id="3.30.230.10">
    <property type="match status" value="1"/>
</dbReference>
<dbReference type="InterPro" id="IPR036554">
    <property type="entry name" value="GHMP_kinase_C_sf"/>
</dbReference>
<dbReference type="UniPathway" id="UPA00050">
    <property type="reaction ID" value="UER00064"/>
</dbReference>
<evidence type="ECO:0000256" key="9">
    <source>
        <dbReference type="ARBA" id="ARBA00022777"/>
    </source>
</evidence>
<evidence type="ECO:0000256" key="7">
    <source>
        <dbReference type="ARBA" id="ARBA00022697"/>
    </source>
</evidence>
<evidence type="ECO:0000259" key="15">
    <source>
        <dbReference type="Pfam" id="PF08544"/>
    </source>
</evidence>
<dbReference type="InterPro" id="IPR014721">
    <property type="entry name" value="Ribsml_uS5_D2-typ_fold_subgr"/>
</dbReference>
<dbReference type="RefSeq" id="WP_133444569.1">
    <property type="nucleotide sequence ID" value="NZ_SCWB01000021.1"/>
</dbReference>
<evidence type="ECO:0000256" key="4">
    <source>
        <dbReference type="ARBA" id="ARBA00017858"/>
    </source>
</evidence>
<evidence type="ECO:0000256" key="1">
    <source>
        <dbReference type="ARBA" id="ARBA00005015"/>
    </source>
</evidence>
<evidence type="ECO:0000256" key="11">
    <source>
        <dbReference type="ARBA" id="ARBA00049375"/>
    </source>
</evidence>
<dbReference type="PANTHER" id="PTHR20861">
    <property type="entry name" value="HOMOSERINE/4-DIPHOSPHOCYTIDYL-2-C-METHYL-D-ERYTHRITOL KINASE"/>
    <property type="match status" value="1"/>
</dbReference>
<keyword evidence="5 13" id="KW-0028">Amino-acid biosynthesis</keyword>
<accession>A0A4R6BSW0</accession>
<comment type="function">
    <text evidence="12 13">Catalyzes the ATP-dependent phosphorylation of L-homoserine to L-homoserine phosphate.</text>
</comment>
<dbReference type="GO" id="GO:0009088">
    <property type="term" value="P:threonine biosynthetic process"/>
    <property type="evidence" value="ECO:0007669"/>
    <property type="project" value="UniProtKB-UniRule"/>
</dbReference>
<sequence>MKIKVKVPASTSNLGPGFDSIGMAIDSYLEIEASISESWVFSHKSEILSDLPVDETHYIARMVNHFCRQLNVEPFCLKVTMTSDIPLARGLGSSGSALIASLLIVNVVRELNLTTDELIQLLTAEEGHPDNVVPSLIGGLVAGFHRGESCYYQPLPVIDWPMFVVIPNYELKTADARDALPQRFNFEDSVKASAISNVLVASLSQKNYDLAGQMMMQDVFHEPFRKHLIKDYDKLRELLGNRGYVFLSGAGPTLFIMTKPGESNIKAWLQHEFSDYEIRQVKPDNIGAICNVME</sequence>
<dbReference type="GO" id="GO:0005524">
    <property type="term" value="F:ATP binding"/>
    <property type="evidence" value="ECO:0007669"/>
    <property type="project" value="UniProtKB-UniRule"/>
</dbReference>
<organism evidence="16 17">
    <name type="scientific">Macrococcus lamae</name>
    <dbReference type="NCBI Taxonomy" id="198484"/>
    <lineage>
        <taxon>Bacteria</taxon>
        <taxon>Bacillati</taxon>
        <taxon>Bacillota</taxon>
        <taxon>Bacilli</taxon>
        <taxon>Bacillales</taxon>
        <taxon>Staphylococcaceae</taxon>
        <taxon>Macrococcus</taxon>
    </lineage>
</organism>
<dbReference type="EC" id="2.7.1.39" evidence="3 13"/>
<dbReference type="GO" id="GO:0004413">
    <property type="term" value="F:homoserine kinase activity"/>
    <property type="evidence" value="ECO:0007669"/>
    <property type="project" value="UniProtKB-UniRule"/>
</dbReference>
<evidence type="ECO:0000256" key="3">
    <source>
        <dbReference type="ARBA" id="ARBA00012078"/>
    </source>
</evidence>
<feature type="binding site" evidence="13">
    <location>
        <begin position="86"/>
        <end position="96"/>
    </location>
    <ligand>
        <name>ATP</name>
        <dbReference type="ChEBI" id="CHEBI:30616"/>
    </ligand>
</feature>
<dbReference type="PANTHER" id="PTHR20861:SF1">
    <property type="entry name" value="HOMOSERINE KINASE"/>
    <property type="match status" value="1"/>
</dbReference>
<feature type="domain" description="GHMP kinase C-terminal" evidence="15">
    <location>
        <begin position="201"/>
        <end position="263"/>
    </location>
</feature>
<dbReference type="Pfam" id="PF00288">
    <property type="entry name" value="GHMP_kinases_N"/>
    <property type="match status" value="1"/>
</dbReference>
<reference evidence="16 17" key="1">
    <citation type="submission" date="2019-01" db="EMBL/GenBank/DDBJ databases">
        <title>Draft genome sequences of the type strains of six Macrococcus species.</title>
        <authorList>
            <person name="Mazhar S."/>
            <person name="Altermann E."/>
            <person name="Hill C."/>
            <person name="Mcauliffe O."/>
        </authorList>
    </citation>
    <scope>NUCLEOTIDE SEQUENCE [LARGE SCALE GENOMIC DNA]</scope>
    <source>
        <strain evidence="16 17">CCM4815</strain>
    </source>
</reference>
<keyword evidence="8 13" id="KW-0547">Nucleotide-binding</keyword>
<dbReference type="InterPro" id="IPR006204">
    <property type="entry name" value="GHMP_kinase_N_dom"/>
</dbReference>
<gene>
    <name evidence="13" type="primary">thrB</name>
    <name evidence="16" type="ORF">ERX29_10195</name>
</gene>
<dbReference type="SUPFAM" id="SSF54211">
    <property type="entry name" value="Ribosomal protein S5 domain 2-like"/>
    <property type="match status" value="1"/>
</dbReference>
<dbReference type="InterPro" id="IPR000870">
    <property type="entry name" value="Homoserine_kinase"/>
</dbReference>
<evidence type="ECO:0000256" key="10">
    <source>
        <dbReference type="ARBA" id="ARBA00022840"/>
    </source>
</evidence>
<dbReference type="SUPFAM" id="SSF55060">
    <property type="entry name" value="GHMP Kinase, C-terminal domain"/>
    <property type="match status" value="1"/>
</dbReference>
<dbReference type="OrthoDB" id="9769912at2"/>
<dbReference type="Proteomes" id="UP000294802">
    <property type="component" value="Unassembled WGS sequence"/>
</dbReference>
<dbReference type="Pfam" id="PF08544">
    <property type="entry name" value="GHMP_kinases_C"/>
    <property type="match status" value="1"/>
</dbReference>
<protein>
    <recommendedName>
        <fullName evidence="4 13">Homoserine kinase</fullName>
        <shortName evidence="13">HK</shortName>
        <shortName evidence="13">HSK</shortName>
        <ecNumber evidence="3 13">2.7.1.39</ecNumber>
    </recommendedName>
</protein>
<dbReference type="Gene3D" id="3.30.70.890">
    <property type="entry name" value="GHMP kinase, C-terminal domain"/>
    <property type="match status" value="1"/>
</dbReference>
<dbReference type="GO" id="GO:0005737">
    <property type="term" value="C:cytoplasm"/>
    <property type="evidence" value="ECO:0007669"/>
    <property type="project" value="UniProtKB-SubCell"/>
</dbReference>
<dbReference type="PIRSF" id="PIRSF000676">
    <property type="entry name" value="Homoser_kin"/>
    <property type="match status" value="1"/>
</dbReference>
<dbReference type="NCBIfam" id="TIGR00191">
    <property type="entry name" value="thrB"/>
    <property type="match status" value="1"/>
</dbReference>
<dbReference type="PRINTS" id="PR00958">
    <property type="entry name" value="HOMSERKINASE"/>
</dbReference>
<evidence type="ECO:0000256" key="12">
    <source>
        <dbReference type="ARBA" id="ARBA00049954"/>
    </source>
</evidence>
<evidence type="ECO:0000256" key="5">
    <source>
        <dbReference type="ARBA" id="ARBA00022605"/>
    </source>
</evidence>
<dbReference type="PROSITE" id="PS00627">
    <property type="entry name" value="GHMP_KINASES_ATP"/>
    <property type="match status" value="1"/>
</dbReference>
<dbReference type="EMBL" id="SCWB01000021">
    <property type="protein sequence ID" value="TDM05271.1"/>
    <property type="molecule type" value="Genomic_DNA"/>
</dbReference>
<comment type="pathway">
    <text evidence="1 13">Amino-acid biosynthesis; L-threonine biosynthesis; L-threonine from L-aspartate: step 4/5.</text>
</comment>
<dbReference type="HAMAP" id="MF_00384">
    <property type="entry name" value="Homoser_kinase"/>
    <property type="match status" value="1"/>
</dbReference>
<name>A0A4R6BSW0_9STAP</name>
<evidence type="ECO:0000256" key="13">
    <source>
        <dbReference type="HAMAP-Rule" id="MF_00384"/>
    </source>
</evidence>
<evidence type="ECO:0000256" key="6">
    <source>
        <dbReference type="ARBA" id="ARBA00022679"/>
    </source>
</evidence>
<dbReference type="InterPro" id="IPR020568">
    <property type="entry name" value="Ribosomal_Su5_D2-typ_SF"/>
</dbReference>
<keyword evidence="7 13" id="KW-0791">Threonine biosynthesis</keyword>
<evidence type="ECO:0000313" key="17">
    <source>
        <dbReference type="Proteomes" id="UP000294802"/>
    </source>
</evidence>
<dbReference type="InterPro" id="IPR006203">
    <property type="entry name" value="GHMP_knse_ATP-bd_CS"/>
</dbReference>
<keyword evidence="17" id="KW-1185">Reference proteome</keyword>
<keyword evidence="6 13" id="KW-0808">Transferase</keyword>
<comment type="catalytic activity">
    <reaction evidence="11 13">
        <text>L-homoserine + ATP = O-phospho-L-homoserine + ADP + H(+)</text>
        <dbReference type="Rhea" id="RHEA:13985"/>
        <dbReference type="ChEBI" id="CHEBI:15378"/>
        <dbReference type="ChEBI" id="CHEBI:30616"/>
        <dbReference type="ChEBI" id="CHEBI:57476"/>
        <dbReference type="ChEBI" id="CHEBI:57590"/>
        <dbReference type="ChEBI" id="CHEBI:456216"/>
        <dbReference type="EC" id="2.7.1.39"/>
    </reaction>
</comment>
<evidence type="ECO:0000313" key="16">
    <source>
        <dbReference type="EMBL" id="TDM05271.1"/>
    </source>
</evidence>